<dbReference type="EMBL" id="AP026966">
    <property type="protein sequence ID" value="BDT57140.1"/>
    <property type="molecule type" value="Genomic_DNA"/>
</dbReference>
<evidence type="ECO:0000313" key="2">
    <source>
        <dbReference type="EMBL" id="BDT57140.1"/>
    </source>
</evidence>
<reference evidence="2" key="1">
    <citation type="submission" date="2022-11" db="EMBL/GenBank/DDBJ databases">
        <title>Isolation and characterization of PLA-degrading bacterium Massilia sp. from Antarctic soil.</title>
        <authorList>
            <person name="Sato K."/>
            <person name="Gomez-Fuentes C."/>
            <person name="Ahmad S.A."/>
            <person name="Zulkharnain A."/>
        </authorList>
    </citation>
    <scope>NUCLEOTIDE SEQUENCE</scope>
    <source>
        <strain evidence="2">N-3</strain>
    </source>
</reference>
<evidence type="ECO:0000313" key="3">
    <source>
        <dbReference type="Proteomes" id="UP001163336"/>
    </source>
</evidence>
<keyword evidence="1" id="KW-0812">Transmembrane</keyword>
<name>A0ABN6T7P8_9BURK</name>
<keyword evidence="1" id="KW-0472">Membrane</keyword>
<feature type="transmembrane region" description="Helical" evidence="1">
    <location>
        <begin position="37"/>
        <end position="61"/>
    </location>
</feature>
<gene>
    <name evidence="2" type="ORF">MasN3_06340</name>
</gene>
<evidence type="ECO:0000256" key="1">
    <source>
        <dbReference type="SAM" id="Phobius"/>
    </source>
</evidence>
<sequence>MSNFDHLPDDATRLSAASLRAHFTGHPTLVGWIGRSVLLVMLLGGGVVMGSLLGPVLYALLN</sequence>
<protein>
    <submittedName>
        <fullName evidence="2">Uncharacterized protein</fullName>
    </submittedName>
</protein>
<keyword evidence="3" id="KW-1185">Reference proteome</keyword>
<accession>A0ABN6T7P8</accession>
<proteinExistence type="predicted"/>
<keyword evidence="1" id="KW-1133">Transmembrane helix</keyword>
<organism evidence="2 3">
    <name type="scientific">Massilia varians</name>
    <dbReference type="NCBI Taxonomy" id="457921"/>
    <lineage>
        <taxon>Bacteria</taxon>
        <taxon>Pseudomonadati</taxon>
        <taxon>Pseudomonadota</taxon>
        <taxon>Betaproteobacteria</taxon>
        <taxon>Burkholderiales</taxon>
        <taxon>Oxalobacteraceae</taxon>
        <taxon>Telluria group</taxon>
        <taxon>Massilia</taxon>
    </lineage>
</organism>
<dbReference type="RefSeq" id="WP_281912275.1">
    <property type="nucleotide sequence ID" value="NZ_AP026966.1"/>
</dbReference>
<dbReference type="Proteomes" id="UP001163336">
    <property type="component" value="Chromosome"/>
</dbReference>